<organism evidence="1">
    <name type="scientific">Arundo donax</name>
    <name type="common">Giant reed</name>
    <name type="synonym">Donax arundinaceus</name>
    <dbReference type="NCBI Taxonomy" id="35708"/>
    <lineage>
        <taxon>Eukaryota</taxon>
        <taxon>Viridiplantae</taxon>
        <taxon>Streptophyta</taxon>
        <taxon>Embryophyta</taxon>
        <taxon>Tracheophyta</taxon>
        <taxon>Spermatophyta</taxon>
        <taxon>Magnoliopsida</taxon>
        <taxon>Liliopsida</taxon>
        <taxon>Poales</taxon>
        <taxon>Poaceae</taxon>
        <taxon>PACMAD clade</taxon>
        <taxon>Arundinoideae</taxon>
        <taxon>Arundineae</taxon>
        <taxon>Arundo</taxon>
    </lineage>
</organism>
<proteinExistence type="predicted"/>
<reference evidence="1" key="1">
    <citation type="submission" date="2014-09" db="EMBL/GenBank/DDBJ databases">
        <authorList>
            <person name="Magalhaes I.L.F."/>
            <person name="Oliveira U."/>
            <person name="Santos F.R."/>
            <person name="Vidigal T.H.D.A."/>
            <person name="Brescovit A.D."/>
            <person name="Santos A.J."/>
        </authorList>
    </citation>
    <scope>NUCLEOTIDE SEQUENCE</scope>
    <source>
        <tissue evidence="1">Shoot tissue taken approximately 20 cm above the soil surface</tissue>
    </source>
</reference>
<dbReference type="AlphaFoldDB" id="A0A0A9RV55"/>
<sequence length="80" mass="9009">MQPPSPEQDILCYPVHACMSGSDYEPLACIQNTEYVHWSTDELEGTWHSNTQGIPVAHAHCRNLSHLVLVNAGYDHHQVQ</sequence>
<evidence type="ECO:0000313" key="1">
    <source>
        <dbReference type="EMBL" id="JAD28803.1"/>
    </source>
</evidence>
<dbReference type="EMBL" id="GBRH01269092">
    <property type="protein sequence ID" value="JAD28803.1"/>
    <property type="molecule type" value="Transcribed_RNA"/>
</dbReference>
<accession>A0A0A9RV55</accession>
<name>A0A0A9RV55_ARUDO</name>
<protein>
    <submittedName>
        <fullName evidence="1">SINA6</fullName>
    </submittedName>
</protein>
<reference evidence="1" key="2">
    <citation type="journal article" date="2015" name="Data Brief">
        <title>Shoot transcriptome of the giant reed, Arundo donax.</title>
        <authorList>
            <person name="Barrero R.A."/>
            <person name="Guerrero F.D."/>
            <person name="Moolhuijzen P."/>
            <person name="Goolsby J.A."/>
            <person name="Tidwell J."/>
            <person name="Bellgard S.E."/>
            <person name="Bellgard M.I."/>
        </authorList>
    </citation>
    <scope>NUCLEOTIDE SEQUENCE</scope>
    <source>
        <tissue evidence="1">Shoot tissue taken approximately 20 cm above the soil surface</tissue>
    </source>
</reference>